<feature type="transmembrane region" description="Helical" evidence="8">
    <location>
        <begin position="60"/>
        <end position="78"/>
    </location>
</feature>
<gene>
    <name evidence="10" type="ORF">OG863_20255</name>
</gene>
<feature type="transmembrane region" description="Helical" evidence="8">
    <location>
        <begin position="294"/>
        <end position="316"/>
    </location>
</feature>
<keyword evidence="3" id="KW-1003">Cell membrane</keyword>
<feature type="transmembrane region" description="Helical" evidence="8">
    <location>
        <begin position="323"/>
        <end position="341"/>
    </location>
</feature>
<feature type="transmembrane region" description="Helical" evidence="8">
    <location>
        <begin position="186"/>
        <end position="210"/>
    </location>
</feature>
<evidence type="ECO:0000256" key="3">
    <source>
        <dbReference type="ARBA" id="ARBA00022475"/>
    </source>
</evidence>
<evidence type="ECO:0000313" key="10">
    <source>
        <dbReference type="EMBL" id="WSB70095.1"/>
    </source>
</evidence>
<sequence>MTNICYVRSSRTCWPVEEWMPLDRLTAARSGRTPRRDRQAGPSGSANTDQDKRPRPGGRWRFWGAAYALLILLTGTNLPTPLYRGYQAQFGFSPLVVTLIFAAYVAALIPSLLVAGPLSDAIGRRKVLLPAVALAVLGSMAFALAEGTEWLFAARILQGLALGAASGPLTASLAELEPAGNRRKAALVSTVASVGGLGLGPVLAGLLAQYAPAPHVLPFVVEIVLLVPAAAAISTLPATRPAARWRPRRPEVPATMRGTFAISGTASFLAFAVIGLFLTLIPTYVTTLSGSENLFLGGAAVALMLVCSVLAQLVAYGRPARTLELIGLPLLATGLVLLALAGGVSSLTLLLIATVIAGIGQGLVFLGGLTAVSQAAAADRHAEVLSSFYVILYLGVGLPVIGVGFFATFAGLLAAVQYFAGVVVLLCVTVLIGLARARHRAPTTPSSAPLDTADD</sequence>
<comment type="subcellular location">
    <subcellularLocation>
        <location evidence="1">Cell membrane</location>
        <topology evidence="1">Multi-pass membrane protein</topology>
    </subcellularLocation>
</comment>
<keyword evidence="5 8" id="KW-1133">Transmembrane helix</keyword>
<organism evidence="10 11">
    <name type="scientific">Streptomyces decoyicus</name>
    <dbReference type="NCBI Taxonomy" id="249567"/>
    <lineage>
        <taxon>Bacteria</taxon>
        <taxon>Bacillati</taxon>
        <taxon>Actinomycetota</taxon>
        <taxon>Actinomycetes</taxon>
        <taxon>Kitasatosporales</taxon>
        <taxon>Streptomycetaceae</taxon>
        <taxon>Streptomyces</taxon>
    </lineage>
</organism>
<dbReference type="InterPro" id="IPR050171">
    <property type="entry name" value="MFS_Transporters"/>
</dbReference>
<dbReference type="InterPro" id="IPR020846">
    <property type="entry name" value="MFS_dom"/>
</dbReference>
<keyword evidence="4 8" id="KW-0812">Transmembrane</keyword>
<evidence type="ECO:0000256" key="4">
    <source>
        <dbReference type="ARBA" id="ARBA00022692"/>
    </source>
</evidence>
<feature type="region of interest" description="Disordered" evidence="7">
    <location>
        <begin position="27"/>
        <end position="57"/>
    </location>
</feature>
<dbReference type="InterPro" id="IPR036259">
    <property type="entry name" value="MFS_trans_sf"/>
</dbReference>
<feature type="transmembrane region" description="Helical" evidence="8">
    <location>
        <begin position="384"/>
        <end position="409"/>
    </location>
</feature>
<accession>A0ABZ1FI65</accession>
<dbReference type="EMBL" id="CP109106">
    <property type="protein sequence ID" value="WSB70095.1"/>
    <property type="molecule type" value="Genomic_DNA"/>
</dbReference>
<dbReference type="Gene3D" id="1.20.1250.20">
    <property type="entry name" value="MFS general substrate transporter like domains"/>
    <property type="match status" value="1"/>
</dbReference>
<evidence type="ECO:0000313" key="11">
    <source>
        <dbReference type="Proteomes" id="UP001344251"/>
    </source>
</evidence>
<dbReference type="PROSITE" id="PS50850">
    <property type="entry name" value="MFS"/>
    <property type="match status" value="1"/>
</dbReference>
<feature type="transmembrane region" description="Helical" evidence="8">
    <location>
        <begin position="90"/>
        <end position="115"/>
    </location>
</feature>
<feature type="domain" description="Major facilitator superfamily (MFS) profile" evidence="9">
    <location>
        <begin position="61"/>
        <end position="438"/>
    </location>
</feature>
<dbReference type="InterPro" id="IPR005829">
    <property type="entry name" value="Sugar_transporter_CS"/>
</dbReference>
<feature type="transmembrane region" description="Helical" evidence="8">
    <location>
        <begin position="415"/>
        <end position="435"/>
    </location>
</feature>
<keyword evidence="6 8" id="KW-0472">Membrane</keyword>
<dbReference type="RefSeq" id="WP_326619663.1">
    <property type="nucleotide sequence ID" value="NZ_CP109106.1"/>
</dbReference>
<keyword evidence="2" id="KW-0813">Transport</keyword>
<evidence type="ECO:0000256" key="5">
    <source>
        <dbReference type="ARBA" id="ARBA00022989"/>
    </source>
</evidence>
<reference evidence="10 11" key="1">
    <citation type="submission" date="2022-10" db="EMBL/GenBank/DDBJ databases">
        <title>The complete genomes of actinobacterial strains from the NBC collection.</title>
        <authorList>
            <person name="Joergensen T.S."/>
            <person name="Alvarez Arevalo M."/>
            <person name="Sterndorff E.B."/>
            <person name="Faurdal D."/>
            <person name="Vuksanovic O."/>
            <person name="Mourched A.-S."/>
            <person name="Charusanti P."/>
            <person name="Shaw S."/>
            <person name="Blin K."/>
            <person name="Weber T."/>
        </authorList>
    </citation>
    <scope>NUCLEOTIDE SEQUENCE [LARGE SCALE GENOMIC DNA]</scope>
    <source>
        <strain evidence="10 11">NBC 01774</strain>
    </source>
</reference>
<dbReference type="Pfam" id="PF07690">
    <property type="entry name" value="MFS_1"/>
    <property type="match status" value="1"/>
</dbReference>
<protein>
    <submittedName>
        <fullName evidence="10">MFS transporter</fullName>
    </submittedName>
</protein>
<dbReference type="InterPro" id="IPR011701">
    <property type="entry name" value="MFS"/>
</dbReference>
<dbReference type="SUPFAM" id="SSF103473">
    <property type="entry name" value="MFS general substrate transporter"/>
    <property type="match status" value="1"/>
</dbReference>
<dbReference type="Proteomes" id="UP001344251">
    <property type="component" value="Chromosome"/>
</dbReference>
<dbReference type="PANTHER" id="PTHR23517:SF13">
    <property type="entry name" value="MAJOR FACILITATOR SUPERFAMILY MFS_1"/>
    <property type="match status" value="1"/>
</dbReference>
<feature type="transmembrane region" description="Helical" evidence="8">
    <location>
        <begin position="127"/>
        <end position="145"/>
    </location>
</feature>
<proteinExistence type="predicted"/>
<evidence type="ECO:0000256" key="2">
    <source>
        <dbReference type="ARBA" id="ARBA00022448"/>
    </source>
</evidence>
<evidence type="ECO:0000256" key="8">
    <source>
        <dbReference type="SAM" id="Phobius"/>
    </source>
</evidence>
<dbReference type="PROSITE" id="PS00216">
    <property type="entry name" value="SUGAR_TRANSPORT_1"/>
    <property type="match status" value="1"/>
</dbReference>
<keyword evidence="11" id="KW-1185">Reference proteome</keyword>
<feature type="transmembrane region" description="Helical" evidence="8">
    <location>
        <begin position="151"/>
        <end position="174"/>
    </location>
</feature>
<evidence type="ECO:0000256" key="1">
    <source>
        <dbReference type="ARBA" id="ARBA00004651"/>
    </source>
</evidence>
<evidence type="ECO:0000256" key="6">
    <source>
        <dbReference type="ARBA" id="ARBA00023136"/>
    </source>
</evidence>
<evidence type="ECO:0000256" key="7">
    <source>
        <dbReference type="SAM" id="MobiDB-lite"/>
    </source>
</evidence>
<feature type="transmembrane region" description="Helical" evidence="8">
    <location>
        <begin position="260"/>
        <end position="282"/>
    </location>
</feature>
<name>A0ABZ1FI65_9ACTN</name>
<dbReference type="PANTHER" id="PTHR23517">
    <property type="entry name" value="RESISTANCE PROTEIN MDTM, PUTATIVE-RELATED-RELATED"/>
    <property type="match status" value="1"/>
</dbReference>
<feature type="transmembrane region" description="Helical" evidence="8">
    <location>
        <begin position="347"/>
        <end position="372"/>
    </location>
</feature>
<feature type="transmembrane region" description="Helical" evidence="8">
    <location>
        <begin position="216"/>
        <end position="239"/>
    </location>
</feature>
<evidence type="ECO:0000259" key="9">
    <source>
        <dbReference type="PROSITE" id="PS50850"/>
    </source>
</evidence>